<dbReference type="AlphaFoldDB" id="A0A6C0PA49"/>
<reference evidence="1 2" key="1">
    <citation type="submission" date="2020-02" db="EMBL/GenBank/DDBJ databases">
        <title>Paenibacillus sp. nov., isolated from rhizosphere soil of tomato.</title>
        <authorList>
            <person name="Weon H.-Y."/>
            <person name="Lee S.A."/>
        </authorList>
    </citation>
    <scope>NUCLEOTIDE SEQUENCE [LARGE SCALE GENOMIC DNA]</scope>
    <source>
        <strain evidence="1 2">14171R-81</strain>
    </source>
</reference>
<keyword evidence="2" id="KW-1185">Reference proteome</keyword>
<dbReference type="SUPFAM" id="SSF49299">
    <property type="entry name" value="PKD domain"/>
    <property type="match status" value="1"/>
</dbReference>
<protein>
    <recommendedName>
        <fullName evidence="3">PKD domain-containing protein</fullName>
    </recommendedName>
</protein>
<evidence type="ECO:0000313" key="1">
    <source>
        <dbReference type="EMBL" id="QHW33402.1"/>
    </source>
</evidence>
<dbReference type="InterPro" id="IPR013783">
    <property type="entry name" value="Ig-like_fold"/>
</dbReference>
<proteinExistence type="predicted"/>
<gene>
    <name evidence="1" type="ORF">GZH47_23135</name>
</gene>
<name>A0A6C0PA49_9BACL</name>
<dbReference type="KEGG" id="prz:GZH47_23135"/>
<dbReference type="Gene3D" id="2.60.40.10">
    <property type="entry name" value="Immunoglobulins"/>
    <property type="match status" value="3"/>
</dbReference>
<organism evidence="1 2">
    <name type="scientific">Paenibacillus rhizovicinus</name>
    <dbReference type="NCBI Taxonomy" id="2704463"/>
    <lineage>
        <taxon>Bacteria</taxon>
        <taxon>Bacillati</taxon>
        <taxon>Bacillota</taxon>
        <taxon>Bacilli</taxon>
        <taxon>Bacillales</taxon>
        <taxon>Paenibacillaceae</taxon>
        <taxon>Paenibacillus</taxon>
    </lineage>
</organism>
<dbReference type="RefSeq" id="WP_162643393.1">
    <property type="nucleotide sequence ID" value="NZ_CP048286.1"/>
</dbReference>
<dbReference type="Proteomes" id="UP000479114">
    <property type="component" value="Chromosome"/>
</dbReference>
<evidence type="ECO:0000313" key="2">
    <source>
        <dbReference type="Proteomes" id="UP000479114"/>
    </source>
</evidence>
<dbReference type="InterPro" id="IPR035986">
    <property type="entry name" value="PKD_dom_sf"/>
</dbReference>
<dbReference type="EMBL" id="CP048286">
    <property type="protein sequence ID" value="QHW33402.1"/>
    <property type="molecule type" value="Genomic_DNA"/>
</dbReference>
<evidence type="ECO:0008006" key="3">
    <source>
        <dbReference type="Google" id="ProtNLM"/>
    </source>
</evidence>
<sequence length="471" mass="52270">MEEGKRQRSLQSLTYSYYGAWSDFLEKTVTISSPPTPDEPPHAGFTVPTTGYRGAAITINSTAWDKEDGARENLPHEYYMQNMASGNETMASASRTSWTKTFSTMGAFQLRQTVEDHLGQVDSVTHTIEIVNRLPVAQLYLPASTDQNAPTKVETRTPTFKWNYGDPDDDPETKFQVKVYRYGGVLEQDSGIKSGNLLLWTPGVELPEHVDMYVLVRVFDGYDWSDYSDPHFFFIETNRQPEGDFDWLPKPAYEGDPIRITQAVSDPDLDMLSVSYAVTDPDGASAGYDYTVAPSYTDKAGPQFIGLKVGTYKVRMTISDGKAAPVAVTKNIVVLPLSVAGEVRHTDLWDERRIASNRDAGGDADQPRAYNVFWAGERFLLGASTTDTVTDTDAIEVKVTMNGRTVSLTSINPSHTNWSGEMWDADFEKLPDGPLTFTFKAIYSNGTVKLTQVTVVIAGNVQQTVGVHRRQ</sequence>
<accession>A0A6C0PA49</accession>